<feature type="transmembrane region" description="Helical" evidence="2">
    <location>
        <begin position="208"/>
        <end position="229"/>
    </location>
</feature>
<feature type="region of interest" description="Disordered" evidence="1">
    <location>
        <begin position="350"/>
        <end position="374"/>
    </location>
</feature>
<organism evidence="3 4">
    <name type="scientific">Naganishia liquefaciens</name>
    <dbReference type="NCBI Taxonomy" id="104408"/>
    <lineage>
        <taxon>Eukaryota</taxon>
        <taxon>Fungi</taxon>
        <taxon>Dikarya</taxon>
        <taxon>Basidiomycota</taxon>
        <taxon>Agaricomycotina</taxon>
        <taxon>Tremellomycetes</taxon>
        <taxon>Filobasidiales</taxon>
        <taxon>Filobasidiaceae</taxon>
        <taxon>Naganishia</taxon>
    </lineage>
</organism>
<feature type="compositionally biased region" description="Basic residues" evidence="1">
    <location>
        <begin position="1612"/>
        <end position="1622"/>
    </location>
</feature>
<reference evidence="3" key="1">
    <citation type="submission" date="2020-07" db="EMBL/GenBank/DDBJ databases">
        <title>Draft Genome Sequence of a Deep-Sea Yeast, Naganishia (Cryptococcus) liquefaciens strain N6.</title>
        <authorList>
            <person name="Han Y.W."/>
            <person name="Kajitani R."/>
            <person name="Morimoto H."/>
            <person name="Parhat M."/>
            <person name="Tsubouchi H."/>
            <person name="Bakenova O."/>
            <person name="Ogata M."/>
            <person name="Argunhan B."/>
            <person name="Aoki R."/>
            <person name="Kajiwara S."/>
            <person name="Itoh T."/>
            <person name="Iwasaki H."/>
        </authorList>
    </citation>
    <scope>NUCLEOTIDE SEQUENCE</scope>
    <source>
        <strain evidence="3">N6</strain>
    </source>
</reference>
<keyword evidence="2" id="KW-1133">Transmembrane helix</keyword>
<feature type="transmembrane region" description="Helical" evidence="2">
    <location>
        <begin position="185"/>
        <end position="202"/>
    </location>
</feature>
<feature type="compositionally biased region" description="Polar residues" evidence="1">
    <location>
        <begin position="960"/>
        <end position="980"/>
    </location>
</feature>
<dbReference type="EMBL" id="BLZA01000030">
    <property type="protein sequence ID" value="GHJ88443.1"/>
    <property type="molecule type" value="Genomic_DNA"/>
</dbReference>
<feature type="compositionally biased region" description="Basic and acidic residues" evidence="1">
    <location>
        <begin position="1055"/>
        <end position="1073"/>
    </location>
</feature>
<feature type="region of interest" description="Disordered" evidence="1">
    <location>
        <begin position="946"/>
        <end position="983"/>
    </location>
</feature>
<accession>A0A8H3TX45</accession>
<feature type="region of interest" description="Disordered" evidence="1">
    <location>
        <begin position="1055"/>
        <end position="1078"/>
    </location>
</feature>
<proteinExistence type="predicted"/>
<feature type="compositionally biased region" description="Polar residues" evidence="1">
    <location>
        <begin position="359"/>
        <end position="374"/>
    </location>
</feature>
<feature type="transmembrane region" description="Helical" evidence="2">
    <location>
        <begin position="144"/>
        <end position="164"/>
    </location>
</feature>
<feature type="transmembrane region" description="Helical" evidence="2">
    <location>
        <begin position="113"/>
        <end position="132"/>
    </location>
</feature>
<evidence type="ECO:0000256" key="2">
    <source>
        <dbReference type="SAM" id="Phobius"/>
    </source>
</evidence>
<dbReference type="OrthoDB" id="2590156at2759"/>
<sequence>MMASPVSPLPLAPAIAVPLVLIVPTAILLYFLHRPTSPNKLVMRQAEGKSTPAIGRNRNAAIGKTSLASLDVRPFMDNPQQQHIDARTSECGKIAGHRDDLGSANASAATRTIVSAFALGTILSLICGSIYLTCASAGITSKAIRLPLSISVTLVPFLLLPHMLSAVLRSDGESDTVASATRWQLLKFWIALFASFIVGILGTWASSYIVIVFLGLAMAILSILTFPAVHRWPRSFLPARSRSKLNRRTESWFSGNGLSETDAEALARQGSIPKPGESEGDFLRRVQQEGNSWVTETGDPMSPRTRSMSSFSYAATLKSGSNTPVTPTAPQAALLRPLSKDSARTTYSMERDKAKERTQSSQTNSWVTEPTESGTTMSSFQFDVNDDIPPVPALTASTKARYGAPATMVSTKASGEEATFYGEGPSILHIGDPANMTFASYDSLPIKHGKRSTNFEILGPSYSRFRSSKSPSAISFRKRSKRALSDESFHSAMDEPCQILEKARSTRDADLSFPRSVSMSSDIGDIFCDAQGSREDGSLNGDAVETVIDGDELHARTGECEARQGGIRSVGPTRSNSSQSSRHPIAEKFMVENPSKWTSSSTEILLPVSSLPGQYGSQHDMPQPPVYGASRYSPYSSVASPMFAVFSGQDKKSTDPLLMGGKASSGVDTIDWRNPTLNALHRKPTPKAIEERERVTSSNVGHSEIRLGKTCASELLVLWVSSVRAKAALATPVFLCLNRTDHLVNYLYLASIVLSALSSFCSCLSIVLLPNIQRFGRGHTSNHLRPLILHPRQFEPMKATEKPRTGTRSPCSAPCTAWRKMASRSLDALKWCAVYEKTPALQGNSTALSQRQFQKEMARKSTEVWLEEGQARPSSGRFEGMLSLIAPHPRVSIMQPYNEYEMDVVTEVDPNQIPRTRPMDAFTTDPQANPAQFILDGDNAFSDYSILNNPGRTSLDEYPTSPNRSDMTRSRANSTSSSPGAKSLRLASVHQAVRGHMSLGPTFLIGGSHGEAIITARRSMDLDTALRAELGVHEIMHSRQQSVAGPDILIASRASEDQSHFQESNRRSGEILGRELQGNSRQARRRTFDFGKMLSDWRRSSDLVAGDGVHDFDGVHPQRLNAIMSSHITSGQDLKPVTIASRRTPGANNSISTLGHANDLPIFRASEDFILPGQRADESSFEFGRPSIALCDRESFSIDSHMTSMTTQNTRRKTSSKGPAGDLPEMTTEDFLADFKGAIRDLGARAEDTPAREAVRSVLAGLATPRTIPKKGSSTSVRSILKNRTSAEARSKVAIASNAGHSLPPIPVDLHRSIKPKGSAMSVASTAMSTPIPELEEPVLSASESRMLLPPPRNAAWPEAKSFGPGAITLYSVKEKEENCLTAAEGRERQLLQLPASSQVDRFLSVSGSDPAVAHDRSSSTNTAIEEMETIMSMDSPTTATYLQTNFLSRPQSVITGRFDGPVSAPAHTAIPSFASAQQSTSRIDAHHSLKSSRSTPALIIANSWVGSRQTARANRENSRPGSAYSYLAQELGLPPVPLSDLASSAKRGSLPPQNLTCERRELLGDVSTNVPRTVAARNLLGKPEADSALPNRAFTDSEEVGQVQGVQKSRSSQKVRNKAKVRGSTEPSAGDASMKIMRF</sequence>
<feature type="transmembrane region" description="Helical" evidence="2">
    <location>
        <begin position="747"/>
        <end position="769"/>
    </location>
</feature>
<feature type="region of interest" description="Disordered" evidence="1">
    <location>
        <begin position="1203"/>
        <end position="1225"/>
    </location>
</feature>
<protein>
    <submittedName>
        <fullName evidence="3">Uncharacterized protein</fullName>
    </submittedName>
</protein>
<gene>
    <name evidence="3" type="ORF">NliqN6_4845</name>
</gene>
<evidence type="ECO:0000256" key="1">
    <source>
        <dbReference type="SAM" id="MobiDB-lite"/>
    </source>
</evidence>
<keyword evidence="2" id="KW-0812">Transmembrane</keyword>
<feature type="region of interest" description="Disordered" evidence="1">
    <location>
        <begin position="559"/>
        <end position="583"/>
    </location>
</feature>
<dbReference type="Proteomes" id="UP000620104">
    <property type="component" value="Unassembled WGS sequence"/>
</dbReference>
<comment type="caution">
    <text evidence="3">The sequence shown here is derived from an EMBL/GenBank/DDBJ whole genome shotgun (WGS) entry which is preliminary data.</text>
</comment>
<keyword evidence="4" id="KW-1185">Reference proteome</keyword>
<feature type="compositionally biased region" description="Polar residues" evidence="1">
    <location>
        <begin position="572"/>
        <end position="582"/>
    </location>
</feature>
<feature type="transmembrane region" description="Helical" evidence="2">
    <location>
        <begin position="12"/>
        <end position="32"/>
    </location>
</feature>
<feature type="region of interest" description="Disordered" evidence="1">
    <location>
        <begin position="1599"/>
        <end position="1640"/>
    </location>
</feature>
<evidence type="ECO:0000313" key="4">
    <source>
        <dbReference type="Proteomes" id="UP000620104"/>
    </source>
</evidence>
<name>A0A8H3TX45_9TREE</name>
<keyword evidence="2" id="KW-0472">Membrane</keyword>
<evidence type="ECO:0000313" key="3">
    <source>
        <dbReference type="EMBL" id="GHJ88443.1"/>
    </source>
</evidence>